<evidence type="ECO:0000313" key="1">
    <source>
        <dbReference type="EMBL" id="KAK7800877.1"/>
    </source>
</evidence>
<gene>
    <name evidence="1" type="ORF">U0070_011187</name>
</gene>
<comment type="caution">
    <text evidence="1">The sequence shown here is derived from an EMBL/GenBank/DDBJ whole genome shotgun (WGS) entry which is preliminary data.</text>
</comment>
<name>A0AAW0HI54_MYOGA</name>
<evidence type="ECO:0000313" key="2">
    <source>
        <dbReference type="Proteomes" id="UP001488838"/>
    </source>
</evidence>
<keyword evidence="2" id="KW-1185">Reference proteome</keyword>
<proteinExistence type="predicted"/>
<dbReference type="EMBL" id="JBBHLL010000531">
    <property type="protein sequence ID" value="KAK7800877.1"/>
    <property type="molecule type" value="Genomic_DNA"/>
</dbReference>
<reference evidence="1 2" key="1">
    <citation type="journal article" date="2023" name="bioRxiv">
        <title>Conserved and derived expression patterns and positive selection on dental genes reveal complex evolutionary context of ever-growing rodent molars.</title>
        <authorList>
            <person name="Calamari Z.T."/>
            <person name="Song A."/>
            <person name="Cohen E."/>
            <person name="Akter M."/>
            <person name="Roy R.D."/>
            <person name="Hallikas O."/>
            <person name="Christensen M.M."/>
            <person name="Li P."/>
            <person name="Marangoni P."/>
            <person name="Jernvall J."/>
            <person name="Klein O.D."/>
        </authorList>
    </citation>
    <scope>NUCLEOTIDE SEQUENCE [LARGE SCALE GENOMIC DNA]</scope>
    <source>
        <strain evidence="1">V071</strain>
    </source>
</reference>
<sequence>MWEEVVTSHRESSYQHDILLEVHLPVSVFIQFLHYLVHSICILLDLWKEKMEIYTTKLEPAQWLRGRNEQLVFVPLLARMGMEHVDEGLHGSLQLRAHFSSAPTQHYNDRSEL</sequence>
<organism evidence="1 2">
    <name type="scientific">Myodes glareolus</name>
    <name type="common">Bank vole</name>
    <name type="synonym">Clethrionomys glareolus</name>
    <dbReference type="NCBI Taxonomy" id="447135"/>
    <lineage>
        <taxon>Eukaryota</taxon>
        <taxon>Metazoa</taxon>
        <taxon>Chordata</taxon>
        <taxon>Craniata</taxon>
        <taxon>Vertebrata</taxon>
        <taxon>Euteleostomi</taxon>
        <taxon>Mammalia</taxon>
        <taxon>Eutheria</taxon>
        <taxon>Euarchontoglires</taxon>
        <taxon>Glires</taxon>
        <taxon>Rodentia</taxon>
        <taxon>Myomorpha</taxon>
        <taxon>Muroidea</taxon>
        <taxon>Cricetidae</taxon>
        <taxon>Arvicolinae</taxon>
        <taxon>Myodes</taxon>
    </lineage>
</organism>
<protein>
    <submittedName>
        <fullName evidence="1">Uncharacterized protein</fullName>
    </submittedName>
</protein>
<dbReference type="Proteomes" id="UP001488838">
    <property type="component" value="Unassembled WGS sequence"/>
</dbReference>
<dbReference type="AlphaFoldDB" id="A0AAW0HI54"/>
<accession>A0AAW0HI54</accession>